<dbReference type="GO" id="GO:0005737">
    <property type="term" value="C:cytoplasm"/>
    <property type="evidence" value="ECO:0000318"/>
    <property type="project" value="GO_Central"/>
</dbReference>
<dbReference type="EMBL" id="CM008970">
    <property type="protein sequence ID" value="PNW78268.1"/>
    <property type="molecule type" value="Genomic_DNA"/>
</dbReference>
<dbReference type="Gene3D" id="1.25.10.10">
    <property type="entry name" value="Leucine-rich Repeat Variant"/>
    <property type="match status" value="1"/>
</dbReference>
<reference evidence="11 12" key="1">
    <citation type="journal article" date="2007" name="Science">
        <title>The Chlamydomonas genome reveals the evolution of key animal and plant functions.</title>
        <authorList>
            <person name="Merchant S.S."/>
            <person name="Prochnik S.E."/>
            <person name="Vallon O."/>
            <person name="Harris E.H."/>
            <person name="Karpowicz S.J."/>
            <person name="Witman G.B."/>
            <person name="Terry A."/>
            <person name="Salamov A."/>
            <person name="Fritz-Laylin L.K."/>
            <person name="Marechal-Drouard L."/>
            <person name="Marshall W.F."/>
            <person name="Qu L.H."/>
            <person name="Nelson D.R."/>
            <person name="Sanderfoot A.A."/>
            <person name="Spalding M.H."/>
            <person name="Kapitonov V.V."/>
            <person name="Ren Q."/>
            <person name="Ferris P."/>
            <person name="Lindquist E."/>
            <person name="Shapiro H."/>
            <person name="Lucas S.M."/>
            <person name="Grimwood J."/>
            <person name="Schmutz J."/>
            <person name="Cardol P."/>
            <person name="Cerutti H."/>
            <person name="Chanfreau G."/>
            <person name="Chen C.L."/>
            <person name="Cognat V."/>
            <person name="Croft M.T."/>
            <person name="Dent R."/>
            <person name="Dutcher S."/>
            <person name="Fernandez E."/>
            <person name="Fukuzawa H."/>
            <person name="Gonzalez-Ballester D."/>
            <person name="Gonzalez-Halphen D."/>
            <person name="Hallmann A."/>
            <person name="Hanikenne M."/>
            <person name="Hippler M."/>
            <person name="Inwood W."/>
            <person name="Jabbari K."/>
            <person name="Kalanon M."/>
            <person name="Kuras R."/>
            <person name="Lefebvre P.A."/>
            <person name="Lemaire S.D."/>
            <person name="Lobanov A.V."/>
            <person name="Lohr M."/>
            <person name="Manuell A."/>
            <person name="Meier I."/>
            <person name="Mets L."/>
            <person name="Mittag M."/>
            <person name="Mittelmeier T."/>
            <person name="Moroney J.V."/>
            <person name="Moseley J."/>
            <person name="Napoli C."/>
            <person name="Nedelcu A.M."/>
            <person name="Niyogi K."/>
            <person name="Novoselov S.V."/>
            <person name="Paulsen I.T."/>
            <person name="Pazour G."/>
            <person name="Purton S."/>
            <person name="Ral J.P."/>
            <person name="Riano-Pachon D.M."/>
            <person name="Riekhof W."/>
            <person name="Rymarquis L."/>
            <person name="Schroda M."/>
            <person name="Stern D."/>
            <person name="Umen J."/>
            <person name="Willows R."/>
            <person name="Wilson N."/>
            <person name="Zimmer S.L."/>
            <person name="Allmer J."/>
            <person name="Balk J."/>
            <person name="Bisova K."/>
            <person name="Chen C.J."/>
            <person name="Elias M."/>
            <person name="Gendler K."/>
            <person name="Hauser C."/>
            <person name="Lamb M.R."/>
            <person name="Ledford H."/>
            <person name="Long J.C."/>
            <person name="Minagawa J."/>
            <person name="Page M.D."/>
            <person name="Pan J."/>
            <person name="Pootakham W."/>
            <person name="Roje S."/>
            <person name="Rose A."/>
            <person name="Stahlberg E."/>
            <person name="Terauchi A.M."/>
            <person name="Yang P."/>
            <person name="Ball S."/>
            <person name="Bowler C."/>
            <person name="Dieckmann C.L."/>
            <person name="Gladyshev V.N."/>
            <person name="Green P."/>
            <person name="Jorgensen R."/>
            <person name="Mayfield S."/>
            <person name="Mueller-Roeber B."/>
            <person name="Rajamani S."/>
            <person name="Sayre R.T."/>
            <person name="Brokstein P."/>
            <person name="Dubchak I."/>
            <person name="Goodstein D."/>
            <person name="Hornick L."/>
            <person name="Huang Y.W."/>
            <person name="Jhaveri J."/>
            <person name="Luo Y."/>
            <person name="Martinez D."/>
            <person name="Ngau W.C."/>
            <person name="Otillar B."/>
            <person name="Poliakov A."/>
            <person name="Porter A."/>
            <person name="Szajkowski L."/>
            <person name="Werner G."/>
            <person name="Zhou K."/>
            <person name="Grigoriev I.V."/>
            <person name="Rokhsar D.S."/>
            <person name="Grossman A.R."/>
        </authorList>
    </citation>
    <scope>NUCLEOTIDE SEQUENCE [LARGE SCALE GENOMIC DNA]</scope>
    <source>
        <strain evidence="12">CC-503</strain>
    </source>
</reference>
<evidence type="ECO:0000256" key="3">
    <source>
        <dbReference type="ARBA" id="ARBA00009466"/>
    </source>
</evidence>
<evidence type="ECO:0000256" key="5">
    <source>
        <dbReference type="ARBA" id="ARBA00022490"/>
    </source>
</evidence>
<dbReference type="Gramene" id="PNW78268">
    <property type="protein sequence ID" value="PNW78268"/>
    <property type="gene ID" value="CHLRE_09g404350v5"/>
</dbReference>
<gene>
    <name evidence="11" type="ORF">CHLRE_09g404350v5</name>
</gene>
<evidence type="ECO:0000313" key="11">
    <source>
        <dbReference type="EMBL" id="PNW78268.1"/>
    </source>
</evidence>
<evidence type="ECO:0000256" key="8">
    <source>
        <dbReference type="ARBA" id="ARBA00040444"/>
    </source>
</evidence>
<comment type="similarity">
    <text evidence="3">Belongs to the exportin family.</text>
</comment>
<dbReference type="KEGG" id="cre:CHLRE_09g404350v5"/>
<accession>A0A2K3DCL6</accession>
<dbReference type="Proteomes" id="UP000006906">
    <property type="component" value="Chromosome 9"/>
</dbReference>
<keyword evidence="7" id="KW-0539">Nucleus</keyword>
<keyword evidence="5" id="KW-0963">Cytoplasm</keyword>
<keyword evidence="6" id="KW-0653">Protein transport</keyword>
<proteinExistence type="inferred from homology"/>
<feature type="compositionally biased region" description="Basic residues" evidence="9">
    <location>
        <begin position="1006"/>
        <end position="1022"/>
    </location>
</feature>
<keyword evidence="12" id="KW-1185">Reference proteome</keyword>
<feature type="domain" description="Importin N-terminal" evidence="10">
    <location>
        <begin position="26"/>
        <end position="94"/>
    </location>
</feature>
<dbReference type="GO" id="GO:0005049">
    <property type="term" value="F:nuclear export signal receptor activity"/>
    <property type="evidence" value="ECO:0000318"/>
    <property type="project" value="GO_Central"/>
</dbReference>
<feature type="compositionally biased region" description="Gly residues" evidence="9">
    <location>
        <begin position="1088"/>
        <end position="1097"/>
    </location>
</feature>
<evidence type="ECO:0000313" key="12">
    <source>
        <dbReference type="Proteomes" id="UP000006906"/>
    </source>
</evidence>
<evidence type="ECO:0000256" key="4">
    <source>
        <dbReference type="ARBA" id="ARBA00022448"/>
    </source>
</evidence>
<dbReference type="GO" id="GO:0031267">
    <property type="term" value="F:small GTPase binding"/>
    <property type="evidence" value="ECO:0007669"/>
    <property type="project" value="InterPro"/>
</dbReference>
<dbReference type="GO" id="GO:0005643">
    <property type="term" value="C:nuclear pore"/>
    <property type="evidence" value="ECO:0000318"/>
    <property type="project" value="GO_Central"/>
</dbReference>
<evidence type="ECO:0000256" key="2">
    <source>
        <dbReference type="ARBA" id="ARBA00004496"/>
    </source>
</evidence>
<evidence type="ECO:0000256" key="7">
    <source>
        <dbReference type="ARBA" id="ARBA00023242"/>
    </source>
</evidence>
<dbReference type="PROSITE" id="PS50166">
    <property type="entry name" value="IMPORTIN_B_NT"/>
    <property type="match status" value="1"/>
</dbReference>
<feature type="region of interest" description="Disordered" evidence="9">
    <location>
        <begin position="1075"/>
        <end position="1115"/>
    </location>
</feature>
<evidence type="ECO:0000259" key="10">
    <source>
        <dbReference type="PROSITE" id="PS50166"/>
    </source>
</evidence>
<dbReference type="FunFam" id="1.25.10.10:FF:002090">
    <property type="entry name" value="Predicted protein"/>
    <property type="match status" value="1"/>
</dbReference>
<feature type="compositionally biased region" description="Gly residues" evidence="9">
    <location>
        <begin position="1219"/>
        <end position="1232"/>
    </location>
</feature>
<dbReference type="PANTHER" id="PTHR12596:SF1">
    <property type="entry name" value="EXPORTIN-4"/>
    <property type="match status" value="1"/>
</dbReference>
<dbReference type="RefSeq" id="XP_042920737.1">
    <property type="nucleotide sequence ID" value="XM_043066132.1"/>
</dbReference>
<dbReference type="InterPro" id="IPR044189">
    <property type="entry name" value="XPO4/7-like"/>
</dbReference>
<dbReference type="FunCoup" id="A0A2K3DCL6">
    <property type="interactions" value="1556"/>
</dbReference>
<evidence type="ECO:0000256" key="1">
    <source>
        <dbReference type="ARBA" id="ARBA00004123"/>
    </source>
</evidence>
<dbReference type="InterPro" id="IPR011989">
    <property type="entry name" value="ARM-like"/>
</dbReference>
<dbReference type="ExpressionAtlas" id="A0A2K3DCL6">
    <property type="expression patterns" value="differential"/>
</dbReference>
<sequence length="1427" mass="139819">MDLEAAQAAVERACEEFKVPATAAAASAVLLQFRSSPGVLGACRHILDRSHSIDARFHAAAALRESVVRDWAALGPGPEGRTALRRYLLGYLAAAAEQPALQVVRSSLISALAVLLKRGWLEPGEGPASRAAFFQELEAATSQSAAARRVGVQVLEAVVGEFAVSSASPLGLPLEHHAKCAADMQDHYLQGIFRHAVGLGRAAAQQHDGDTCAACLSLMAAILAWDFRRSAASSFSAAAAAAAARHHQANGGLHGAPGGGAGGGGSGMGLGLGAGPSAGADWASLLLAPDTLDWVAALLQQLTAAAAAPGAPAAARELVARARSVVVALSNLSADVFPREGPEALTGPGGGVRGGYLRAVLRCVVAWVAAPREVVAAAAAGDELPLWEACKALLALAAAHPPRLIQGAGDDVVAAASGGLHAGGGFLALLQALTLEVIRASCAAEAGGGGGGVGGLEQWAVECRDMLVETWALMVQRDCGGGGLNPGLALSLAVGGMGPPTLPGLAEGAAAVFGALVEAALAAAGQEAEDEGDEDVSAENEAAEAAAEDARMAEAAALARAAPAATFPLLAAAMGAAQQQLLAAAGPGGPGAGSPAWAVALERLCWLVRMAAHCLADSGAGETPLMPLTLSIAVEAGGPALAAVEGLTAALLALPALALQEGAAAVLSPRLMECCVWSLARWSDTYLFPEEPEGLPAALVAAYATRAGGAAGGVAAGSVAAAGGHVGQGVAAAGGPSPGGVGGGGGGTGQAEAVVDGLARLAATCLVSFPGEAELHGMVCTVLLPVLSRRRPLCACLLEASPSWAELCWAFAARRPQLAAGLAPKLQRWLSQSLCQAACGFPSADSPQPLATSPAGAYIANLLGPTAAEVRALAARPDLGSLAARADVVAALCGMLEALRGGACRGAAAAGAAARAAGWALLAGELLGPLLALQRSAAGEDPRVSALLLKLAAAVVEHHVGYLQAEQAHVLMSWVLELLRQYRSGRAARVSVAAAVAAGGAAASAQRRRQHPSAHSHHHKHGGTATSNGNAAGATALREDAAADAARELRALLSLLTHITQRDVALAAAASDGWASSAGSTPHSVTMAGGGVGGSTPRGGAAAAGPGPGSSAGAEQESGVAQVVLTGLDVLLPLLTPELMAAATAAGTGAGGGDGGGGGGSGGPGGAGGKLSRLLFGLLAYMMEVHPHAVVALPPPHFATLLSCLEAGARGAAPQQGRNGSGAGAGTSGSSGTGSTPATFDGVVVQSALEGLAGLAKYHHQSVMNGGRGFAGQCAPGGAGPAGGGGGGGGGPLGPYLVQLLLGICLLGDAGPDVVEQAGDALLPLLQSDPAAFASLGQALVQSSDPRVAGQVGAALAKLVSPAEPAAGPGGGGAGGGAASDAAAAVAAANSLGLDPRSLDLSRLSRRVFRERLCSVVAELRGLLRVR</sequence>
<dbReference type="SUPFAM" id="SSF48371">
    <property type="entry name" value="ARM repeat"/>
    <property type="match status" value="1"/>
</dbReference>
<dbReference type="GO" id="GO:0006611">
    <property type="term" value="P:protein export from nucleus"/>
    <property type="evidence" value="ECO:0000318"/>
    <property type="project" value="GO_Central"/>
</dbReference>
<comment type="subcellular location">
    <subcellularLocation>
        <location evidence="2">Cytoplasm</location>
    </subcellularLocation>
    <subcellularLocation>
        <location evidence="1">Nucleus</location>
    </subcellularLocation>
</comment>
<evidence type="ECO:0000256" key="9">
    <source>
        <dbReference type="SAM" id="MobiDB-lite"/>
    </source>
</evidence>
<feature type="region of interest" description="Disordered" evidence="9">
    <location>
        <begin position="1001"/>
        <end position="1031"/>
    </location>
</feature>
<dbReference type="OMA" id="DARFHAA"/>
<dbReference type="InParanoid" id="A0A2K3DCL6"/>
<feature type="region of interest" description="Disordered" evidence="9">
    <location>
        <begin position="1212"/>
        <end position="1237"/>
    </location>
</feature>
<protein>
    <recommendedName>
        <fullName evidence="8">Exportin-4</fullName>
    </recommendedName>
</protein>
<keyword evidence="4" id="KW-0813">Transport</keyword>
<dbReference type="InterPro" id="IPR016024">
    <property type="entry name" value="ARM-type_fold"/>
</dbReference>
<dbReference type="SMART" id="SM00913">
    <property type="entry name" value="IBN_N"/>
    <property type="match status" value="1"/>
</dbReference>
<feature type="compositionally biased region" description="Low complexity" evidence="9">
    <location>
        <begin position="1098"/>
        <end position="1114"/>
    </location>
</feature>
<dbReference type="InterPro" id="IPR001494">
    <property type="entry name" value="Importin-beta_N"/>
</dbReference>
<dbReference type="GeneID" id="5720764"/>
<dbReference type="PANTHER" id="PTHR12596">
    <property type="entry name" value="EXPORTIN 4,7-RELATED"/>
    <property type="match status" value="1"/>
</dbReference>
<dbReference type="OrthoDB" id="5548448at2759"/>
<evidence type="ECO:0000256" key="6">
    <source>
        <dbReference type="ARBA" id="ARBA00022927"/>
    </source>
</evidence>
<name>A0A2K3DCL6_CHLRE</name>
<organism evidence="11 12">
    <name type="scientific">Chlamydomonas reinhardtii</name>
    <name type="common">Chlamydomonas smithii</name>
    <dbReference type="NCBI Taxonomy" id="3055"/>
    <lineage>
        <taxon>Eukaryota</taxon>
        <taxon>Viridiplantae</taxon>
        <taxon>Chlorophyta</taxon>
        <taxon>core chlorophytes</taxon>
        <taxon>Chlorophyceae</taxon>
        <taxon>CS clade</taxon>
        <taxon>Chlamydomonadales</taxon>
        <taxon>Chlamydomonadaceae</taxon>
        <taxon>Chlamydomonas</taxon>
    </lineage>
</organism>
<dbReference type="STRING" id="3055.A0A2K3DCL6"/>